<organism evidence="1 2">
    <name type="scientific">Bacillus amyloliquefaciens (strain ATCC 23350 / DSM 7 / BCRC 11601 / CCUG 28519 / NBRC 15535 / NRRL B-14393 / F)</name>
    <dbReference type="NCBI Taxonomy" id="692420"/>
    <lineage>
        <taxon>Bacteria</taxon>
        <taxon>Bacillati</taxon>
        <taxon>Bacillota</taxon>
        <taxon>Bacilli</taxon>
        <taxon>Bacillales</taxon>
        <taxon>Bacillaceae</taxon>
        <taxon>Bacillus</taxon>
        <taxon>Bacillus amyloliquefaciens group</taxon>
    </lineage>
</organism>
<dbReference type="Proteomes" id="UP000006562">
    <property type="component" value="Chromosome"/>
</dbReference>
<dbReference type="NCBIfam" id="TIGR01563">
    <property type="entry name" value="gp16_SPP1"/>
    <property type="match status" value="1"/>
</dbReference>
<dbReference type="Pfam" id="PF05521">
    <property type="entry name" value="Phage_HCP"/>
    <property type="match status" value="1"/>
</dbReference>
<gene>
    <name evidence="1" type="primary">p026</name>
    <name evidence="1" type="ordered locus">BAMF_0586</name>
</gene>
<evidence type="ECO:0000313" key="2">
    <source>
        <dbReference type="Proteomes" id="UP000006562"/>
    </source>
</evidence>
<dbReference type="EMBL" id="FN597644">
    <property type="protein sequence ID" value="CBI41712.1"/>
    <property type="molecule type" value="Genomic_DNA"/>
</dbReference>
<protein>
    <recommendedName>
        <fullName evidence="3">Phage head closure protein</fullName>
    </recommendedName>
</protein>
<reference evidence="1 2" key="1">
    <citation type="journal article" date="2011" name="Int. J. Syst. Evol. Microbiol.">
        <title>Relationship of Bacillus amyloliquefaciens clades associated with strains DSM 7T and FZB42T: a proposal for Bacillus amyloliquefaciens subsp. amyloliquefaciens subsp. nov. and Bacillus amyloliquefaciens subsp. plantarum subsp. nov. based on complete genome sequence comparisons.</title>
        <authorList>
            <person name="Borriss R."/>
            <person name="Chen X.H."/>
            <person name="Rueckert C."/>
            <person name="Blom J."/>
            <person name="Becker A."/>
            <person name="Baumgarth B."/>
            <person name="Fan B."/>
            <person name="Pukall R."/>
            <person name="Schumann P."/>
            <person name="Sproer C."/>
            <person name="Junge H."/>
            <person name="Vater J."/>
            <person name="Puhler A."/>
            <person name="Klenk H.P."/>
        </authorList>
    </citation>
    <scope>NUCLEOTIDE SEQUENCE [LARGE SCALE GENOMIC DNA]</scope>
    <source>
        <strain evidence="2">DSM 7</strain>
    </source>
</reference>
<dbReference type="AlphaFoldDB" id="A0A9P1JFA3"/>
<accession>A0A9P1JFA3</accession>
<name>A0A9P1JFA3_BACAS</name>
<evidence type="ECO:0000313" key="1">
    <source>
        <dbReference type="EMBL" id="CBI41712.1"/>
    </source>
</evidence>
<dbReference type="InterPro" id="IPR038666">
    <property type="entry name" value="SSP1_head-tail_sf"/>
</dbReference>
<dbReference type="KEGG" id="bao:BAMF_0586"/>
<evidence type="ECO:0008006" key="3">
    <source>
        <dbReference type="Google" id="ProtNLM"/>
    </source>
</evidence>
<dbReference type="InterPro" id="IPR008767">
    <property type="entry name" value="Phage_SPP1_head-tail_adaptor"/>
</dbReference>
<dbReference type="RefSeq" id="WP_013351229.1">
    <property type="nucleotide sequence ID" value="NC_014551.1"/>
</dbReference>
<dbReference type="Gene3D" id="2.40.10.270">
    <property type="entry name" value="Bacteriophage SPP1 head-tail adaptor protein"/>
    <property type="match status" value="1"/>
</dbReference>
<reference evidence="2" key="2">
    <citation type="journal article" date="2011" name="J. Biotechnol.">
        <title>Genome sequence of B. amyloliquefaciens type strain DSM7(T) reveals differences to plant-associated B. amyloliquefaciens FZB42.</title>
        <authorList>
            <person name="Ruckert C."/>
            <person name="Blom J."/>
            <person name="Chen X."/>
            <person name="Reva O."/>
            <person name="Borriss R."/>
        </authorList>
    </citation>
    <scope>NUCLEOTIDE SEQUENCE [LARGE SCALE GENOMIC DNA]</scope>
    <source>
        <strain evidence="2">DSM 7</strain>
    </source>
</reference>
<proteinExistence type="predicted"/>
<keyword evidence="2" id="KW-1185">Reference proteome</keyword>
<sequence length="112" mass="12923">MIYEEFPHVITFQRWEEVPDGGGGYVEKFTDYLTTEAFVGGITSREYYQAQQLQNPVDCNVYFPYRNDIEKTMRIIYENKVLTLKSDPIDQGGMHEIMNLKCQVTGVLKGNG</sequence>